<dbReference type="EMBL" id="JSAN01000136">
    <property type="protein sequence ID" value="KIC70820.1"/>
    <property type="molecule type" value="Genomic_DNA"/>
</dbReference>
<accession>A0A0C1JHB3</accession>
<protein>
    <submittedName>
        <fullName evidence="3">mRNA interferase YafQ</fullName>
        <ecNumber evidence="3">3.1.-.-</ecNumber>
    </submittedName>
</protein>
<dbReference type="SUPFAM" id="SSF143011">
    <property type="entry name" value="RelE-like"/>
    <property type="match status" value="1"/>
</dbReference>
<evidence type="ECO:0000313" key="4">
    <source>
        <dbReference type="Proteomes" id="UP000031465"/>
    </source>
</evidence>
<dbReference type="GO" id="GO:0004521">
    <property type="term" value="F:RNA endonuclease activity"/>
    <property type="evidence" value="ECO:0007669"/>
    <property type="project" value="TreeGrafter"/>
</dbReference>
<evidence type="ECO:0000256" key="2">
    <source>
        <dbReference type="PIRSR" id="PIRSR006156-1"/>
    </source>
</evidence>
<dbReference type="NCBIfam" id="TIGR02385">
    <property type="entry name" value="RelE_StbE"/>
    <property type="match status" value="1"/>
</dbReference>
<dbReference type="PANTHER" id="PTHR40588:SF1">
    <property type="entry name" value="MRNA INTERFERASE TOXIN YAFQ"/>
    <property type="match status" value="1"/>
</dbReference>
<dbReference type="InterPro" id="IPR007712">
    <property type="entry name" value="RelE/ParE_toxin"/>
</dbReference>
<dbReference type="GO" id="GO:0016787">
    <property type="term" value="F:hydrolase activity"/>
    <property type="evidence" value="ECO:0007669"/>
    <property type="project" value="UniProtKB-KW"/>
</dbReference>
<dbReference type="EC" id="3.1.-.-" evidence="3"/>
<dbReference type="GO" id="GO:0006402">
    <property type="term" value="P:mRNA catabolic process"/>
    <property type="evidence" value="ECO:0007669"/>
    <property type="project" value="TreeGrafter"/>
</dbReference>
<dbReference type="PIRSF" id="PIRSF006156">
    <property type="entry name" value="YafQ"/>
    <property type="match status" value="1"/>
</dbReference>
<organism evidence="3 4">
    <name type="scientific">Candidatus Protochlamydia amoebophila</name>
    <dbReference type="NCBI Taxonomy" id="362787"/>
    <lineage>
        <taxon>Bacteria</taxon>
        <taxon>Pseudomonadati</taxon>
        <taxon>Chlamydiota</taxon>
        <taxon>Chlamydiia</taxon>
        <taxon>Parachlamydiales</taxon>
        <taxon>Parachlamydiaceae</taxon>
        <taxon>Candidatus Protochlamydia</taxon>
    </lineage>
</organism>
<sequence length="90" mass="10879">MLMLKIELTKSIKRDLKKYKHQKNVLLELQDIIGFLVKKRTLPSKYRDHNLTGNWVAYRECHVRNDILLIYKIEDSILFLTRFGSHFELF</sequence>
<comment type="caution">
    <text evidence="3">The sequence shown here is derived from an EMBL/GenBank/DDBJ whole genome shotgun (WGS) entry which is preliminary data.</text>
</comment>
<name>A0A0C1JHB3_9BACT</name>
<evidence type="ECO:0000313" key="3">
    <source>
        <dbReference type="EMBL" id="KIC70820.1"/>
    </source>
</evidence>
<dbReference type="PATRIC" id="fig|362787.3.peg.1985"/>
<dbReference type="Gene3D" id="3.30.2310.20">
    <property type="entry name" value="RelE-like"/>
    <property type="match status" value="1"/>
</dbReference>
<keyword evidence="3" id="KW-0378">Hydrolase</keyword>
<keyword evidence="1" id="KW-1277">Toxin-antitoxin system</keyword>
<gene>
    <name evidence="3" type="primary">yafQ</name>
    <name evidence="3" type="ORF">DB44_FP00040</name>
</gene>
<dbReference type="GO" id="GO:0006415">
    <property type="term" value="P:translational termination"/>
    <property type="evidence" value="ECO:0007669"/>
    <property type="project" value="TreeGrafter"/>
</dbReference>
<reference evidence="3 4" key="1">
    <citation type="journal article" date="2014" name="Mol. Biol. Evol.">
        <title>Massive expansion of Ubiquitination-related gene families within the Chlamydiae.</title>
        <authorList>
            <person name="Domman D."/>
            <person name="Collingro A."/>
            <person name="Lagkouvardos I."/>
            <person name="Gehre L."/>
            <person name="Weinmaier T."/>
            <person name="Rattei T."/>
            <person name="Subtil A."/>
            <person name="Horn M."/>
        </authorList>
    </citation>
    <scope>NUCLEOTIDE SEQUENCE [LARGE SCALE GENOMIC DNA]</scope>
    <source>
        <strain evidence="3 4">EI2</strain>
    </source>
</reference>
<dbReference type="PANTHER" id="PTHR40588">
    <property type="entry name" value="MRNA INTERFERASE TOXIN YAFQ"/>
    <property type="match status" value="1"/>
</dbReference>
<evidence type="ECO:0000256" key="1">
    <source>
        <dbReference type="ARBA" id="ARBA00022649"/>
    </source>
</evidence>
<proteinExistence type="predicted"/>
<dbReference type="Pfam" id="PF15738">
    <property type="entry name" value="YafQ_toxin"/>
    <property type="match status" value="1"/>
</dbReference>
<dbReference type="Proteomes" id="UP000031465">
    <property type="component" value="Unassembled WGS sequence"/>
</dbReference>
<feature type="active site" description="Proton donor" evidence="2">
    <location>
        <position position="86"/>
    </location>
</feature>
<dbReference type="InterPro" id="IPR004386">
    <property type="entry name" value="Toxin_YafQ-like"/>
</dbReference>
<dbReference type="AlphaFoldDB" id="A0A0C1JHB3"/>
<dbReference type="InterPro" id="IPR035093">
    <property type="entry name" value="RelE/ParE_toxin_dom_sf"/>
</dbReference>